<proteinExistence type="predicted"/>
<dbReference type="PROSITE" id="PS51750">
    <property type="entry name" value="BRO_N"/>
    <property type="match status" value="1"/>
</dbReference>
<protein>
    <submittedName>
        <fullName evidence="2">Phage antirepressor KilAC domain-containing protein</fullName>
    </submittedName>
</protein>
<evidence type="ECO:0000313" key="3">
    <source>
        <dbReference type="Proteomes" id="UP000788262"/>
    </source>
</evidence>
<accession>A0ABS2VJ28</accession>
<dbReference type="PANTHER" id="PTHR36180">
    <property type="entry name" value="DNA-BINDING PROTEIN-RELATED-RELATED"/>
    <property type="match status" value="1"/>
</dbReference>
<dbReference type="RefSeq" id="WP_205381336.1">
    <property type="nucleotide sequence ID" value="NZ_JAFFZS010000002.1"/>
</dbReference>
<dbReference type="SMART" id="SM01040">
    <property type="entry name" value="Bro-N"/>
    <property type="match status" value="1"/>
</dbReference>
<sequence>MRAYDLETGSFGRPVLPHLFHYPQTGQPVRSVPIKGEPWWVALDVAAVLELGNVHSSLALLDDDEKGFHSVETPGGPQQLAVVNEPGLYSLILRSRKPQAKTFKRWITHEVLPSIRKTGSYSVAVPQTLPEALRAFAAEVEAREAAEARVAELAPAAGAWETLAAAEGDYSVREAAQLLVRAGISTGQNRLFATLRDIGWIDASGQPYQAQVDAGRLRRRTTSYSHPHHGEPVLSSQVRITVKGVAALRGRLSGRQEALPLDEDPS</sequence>
<dbReference type="PANTHER" id="PTHR36180:SF2">
    <property type="entry name" value="BRO FAMILY PROTEIN"/>
    <property type="match status" value="1"/>
</dbReference>
<keyword evidence="3" id="KW-1185">Reference proteome</keyword>
<dbReference type="EMBL" id="JAFFZS010000002">
    <property type="protein sequence ID" value="MBN0043094.1"/>
    <property type="molecule type" value="Genomic_DNA"/>
</dbReference>
<organism evidence="2 3">
    <name type="scientific">Streptomyces actuosus</name>
    <dbReference type="NCBI Taxonomy" id="1885"/>
    <lineage>
        <taxon>Bacteria</taxon>
        <taxon>Bacillati</taxon>
        <taxon>Actinomycetota</taxon>
        <taxon>Actinomycetes</taxon>
        <taxon>Kitasatosporales</taxon>
        <taxon>Streptomycetaceae</taxon>
        <taxon>Streptomyces</taxon>
    </lineage>
</organism>
<dbReference type="Pfam" id="PF02498">
    <property type="entry name" value="Bro-N"/>
    <property type="match status" value="1"/>
</dbReference>
<comment type="caution">
    <text evidence="2">The sequence shown here is derived from an EMBL/GenBank/DDBJ whole genome shotgun (WGS) entry which is preliminary data.</text>
</comment>
<gene>
    <name evidence="2" type="ORF">JS756_02985</name>
</gene>
<name>A0ABS2VJ28_STRAS</name>
<feature type="domain" description="Bro-N" evidence="1">
    <location>
        <begin position="13"/>
        <end position="119"/>
    </location>
</feature>
<dbReference type="InterPro" id="IPR003497">
    <property type="entry name" value="BRO_N_domain"/>
</dbReference>
<dbReference type="Proteomes" id="UP000788262">
    <property type="component" value="Unassembled WGS sequence"/>
</dbReference>
<reference evidence="2 3" key="1">
    <citation type="submission" date="2021-02" db="EMBL/GenBank/DDBJ databases">
        <title>Whole genome sequencing of Streptomyces actuosus VRA1.</title>
        <authorList>
            <person name="Sen G."/>
            <person name="Sen A."/>
        </authorList>
    </citation>
    <scope>NUCLEOTIDE SEQUENCE [LARGE SCALE GENOMIC DNA]</scope>
    <source>
        <strain evidence="2 3">VRA1</strain>
    </source>
</reference>
<dbReference type="Pfam" id="PF03374">
    <property type="entry name" value="ANT"/>
    <property type="match status" value="1"/>
</dbReference>
<dbReference type="InterPro" id="IPR005039">
    <property type="entry name" value="Ant_C"/>
</dbReference>
<evidence type="ECO:0000259" key="1">
    <source>
        <dbReference type="PROSITE" id="PS51750"/>
    </source>
</evidence>
<evidence type="ECO:0000313" key="2">
    <source>
        <dbReference type="EMBL" id="MBN0043094.1"/>
    </source>
</evidence>